<gene>
    <name evidence="2" type="ORF">SAMN04487995_2546</name>
</gene>
<dbReference type="EMBL" id="FNXY01000004">
    <property type="protein sequence ID" value="SEI91845.1"/>
    <property type="molecule type" value="Genomic_DNA"/>
</dbReference>
<dbReference type="AlphaFoldDB" id="A0A1H6UUV5"/>
<feature type="transmembrane region" description="Helical" evidence="1">
    <location>
        <begin position="27"/>
        <end position="46"/>
    </location>
</feature>
<name>A0A1H6UUV5_9BACT</name>
<evidence type="ECO:0000256" key="1">
    <source>
        <dbReference type="SAM" id="Phobius"/>
    </source>
</evidence>
<evidence type="ECO:0000313" key="2">
    <source>
        <dbReference type="EMBL" id="SEI91845.1"/>
    </source>
</evidence>
<accession>A0A1H6UUV5</accession>
<reference evidence="2 3" key="1">
    <citation type="submission" date="2016-10" db="EMBL/GenBank/DDBJ databases">
        <authorList>
            <person name="de Groot N.N."/>
        </authorList>
    </citation>
    <scope>NUCLEOTIDE SEQUENCE [LARGE SCALE GENOMIC DNA]</scope>
    <source>
        <strain evidence="2 3">DSM 19938</strain>
    </source>
</reference>
<keyword evidence="1" id="KW-1133">Transmembrane helix</keyword>
<dbReference type="Proteomes" id="UP000199532">
    <property type="component" value="Unassembled WGS sequence"/>
</dbReference>
<keyword evidence="1" id="KW-0812">Transmembrane</keyword>
<proteinExistence type="predicted"/>
<organism evidence="2 3">
    <name type="scientific">Dyadobacter koreensis</name>
    <dbReference type="NCBI Taxonomy" id="408657"/>
    <lineage>
        <taxon>Bacteria</taxon>
        <taxon>Pseudomonadati</taxon>
        <taxon>Bacteroidota</taxon>
        <taxon>Cytophagia</taxon>
        <taxon>Cytophagales</taxon>
        <taxon>Spirosomataceae</taxon>
        <taxon>Dyadobacter</taxon>
    </lineage>
</organism>
<protein>
    <submittedName>
        <fullName evidence="2">Uncharacterized protein</fullName>
    </submittedName>
</protein>
<sequence>MRCPTGTIFVTVSKVLNRIIHNENTELMKKIIGLGVVTGVVIFAYLQSFNNKLNKRVLEEGKKEGAQLV</sequence>
<evidence type="ECO:0000313" key="3">
    <source>
        <dbReference type="Proteomes" id="UP000199532"/>
    </source>
</evidence>
<keyword evidence="3" id="KW-1185">Reference proteome</keyword>
<keyword evidence="1" id="KW-0472">Membrane</keyword>